<evidence type="ECO:0000313" key="2">
    <source>
        <dbReference type="EMBL" id="SHE37542.1"/>
    </source>
</evidence>
<dbReference type="EMBL" id="FQVI01000001">
    <property type="protein sequence ID" value="SHE37542.1"/>
    <property type="molecule type" value="Genomic_DNA"/>
</dbReference>
<dbReference type="AlphaFoldDB" id="A0A1M4SZ99"/>
<evidence type="ECO:0000256" key="1">
    <source>
        <dbReference type="SAM" id="Phobius"/>
    </source>
</evidence>
<feature type="transmembrane region" description="Helical" evidence="1">
    <location>
        <begin position="28"/>
        <end position="51"/>
    </location>
</feature>
<gene>
    <name evidence="2" type="ORF">SAMN02745158_00342</name>
</gene>
<dbReference type="Proteomes" id="UP000184245">
    <property type="component" value="Unassembled WGS sequence"/>
</dbReference>
<organism evidence="2 3">
    <name type="scientific">Lactonifactor longoviformis DSM 17459</name>
    <dbReference type="NCBI Taxonomy" id="1122155"/>
    <lineage>
        <taxon>Bacteria</taxon>
        <taxon>Bacillati</taxon>
        <taxon>Bacillota</taxon>
        <taxon>Clostridia</taxon>
        <taxon>Eubacteriales</taxon>
        <taxon>Clostridiaceae</taxon>
        <taxon>Lactonifactor</taxon>
    </lineage>
</organism>
<dbReference type="STRING" id="1122155.SAMN02745158_00342"/>
<keyword evidence="3" id="KW-1185">Reference proteome</keyword>
<name>A0A1M4SZ99_9CLOT</name>
<sequence length="198" mass="21916">MRQANKKDINFYLQFKKNPNQEQMKKKILAVAVPGGILVGVCVAVSLVFLISNLMLQNKLNGINAYLTDETNLQKYDEVKALETENSVLEAYIASDTYAWKAIQSYPRANSTVVNEILACGQGQIGIQINSYDARTGMFQFTATAANAEECNAFIAALKNSEVFADVQYSGYGYEESRQSYLINVSCFLSETAGRQEG</sequence>
<reference evidence="2 3" key="1">
    <citation type="submission" date="2016-11" db="EMBL/GenBank/DDBJ databases">
        <authorList>
            <person name="Jaros S."/>
            <person name="Januszkiewicz K."/>
            <person name="Wedrychowicz H."/>
        </authorList>
    </citation>
    <scope>NUCLEOTIDE SEQUENCE [LARGE SCALE GENOMIC DNA]</scope>
    <source>
        <strain evidence="2 3">DSM 17459</strain>
    </source>
</reference>
<dbReference type="OrthoDB" id="1956720at2"/>
<keyword evidence="1" id="KW-0472">Membrane</keyword>
<protein>
    <recommendedName>
        <fullName evidence="4">Tfp pilus assembly protein PilN</fullName>
    </recommendedName>
</protein>
<proteinExistence type="predicted"/>
<keyword evidence="1" id="KW-1133">Transmembrane helix</keyword>
<evidence type="ECO:0008006" key="4">
    <source>
        <dbReference type="Google" id="ProtNLM"/>
    </source>
</evidence>
<evidence type="ECO:0000313" key="3">
    <source>
        <dbReference type="Proteomes" id="UP000184245"/>
    </source>
</evidence>
<accession>A0A1M4SZ99</accession>
<dbReference type="RefSeq" id="WP_072848532.1">
    <property type="nucleotide sequence ID" value="NZ_FQVI01000001.1"/>
</dbReference>
<keyword evidence="1" id="KW-0812">Transmembrane</keyword>